<accession>A0ABW2SBQ8</accession>
<proteinExistence type="predicted"/>
<evidence type="ECO:0000259" key="3">
    <source>
        <dbReference type="Pfam" id="PF04773"/>
    </source>
</evidence>
<dbReference type="PANTHER" id="PTHR38731:SF1">
    <property type="entry name" value="FECR PROTEIN DOMAIN-CONTAINING PROTEIN"/>
    <property type="match status" value="1"/>
</dbReference>
<feature type="domain" description="FecR protein" evidence="3">
    <location>
        <begin position="58"/>
        <end position="143"/>
    </location>
</feature>
<protein>
    <submittedName>
        <fullName evidence="4">FecR domain-containing protein</fullName>
    </submittedName>
</protein>
<comment type="caution">
    <text evidence="4">The sequence shown here is derived from an EMBL/GenBank/DDBJ whole genome shotgun (WGS) entry which is preliminary data.</text>
</comment>
<sequence>MTLRLKQLSAAVGLALGLASAHAAVGRVLLASGDEVFAERGGQRVPLRVGADIEVGDVLLVGERSALQVRFLDESLASLRSNSRMQVEAFQHDRSKSGSDHLVLSLLKGGLRTVTGLIGKNNPDGFGLKTATATVGIRGTHFTALHCAADCFNDNGSAVADGTYGGVTDGTIGVGNQAGEVLFRQQEYFYVANQNTLPSRLLQVPRHLSDRNLEARGRAVELMPRARALVAPKPPVPAVSISTSPLSVTPGVTENNPLRRKGFDGFDQGAEYPTEVRIDPRLPPPPPPPQVVLPPPPDFSPAPPPLDDPDDLPLPPPPPPTTSVPPPATTAPPPVTGVPPFTAVPPPPSITAPPPPPPSTGPSII</sequence>
<evidence type="ECO:0000256" key="1">
    <source>
        <dbReference type="SAM" id="MobiDB-lite"/>
    </source>
</evidence>
<dbReference type="RefSeq" id="WP_382199981.1">
    <property type="nucleotide sequence ID" value="NZ_JBHTBZ010000017.1"/>
</dbReference>
<gene>
    <name evidence="4" type="ORF">ACFQU0_09150</name>
</gene>
<evidence type="ECO:0000256" key="2">
    <source>
        <dbReference type="SAM" id="SignalP"/>
    </source>
</evidence>
<dbReference type="PANTHER" id="PTHR38731">
    <property type="entry name" value="LIPL45-RELATED LIPOPROTEIN-RELATED"/>
    <property type="match status" value="1"/>
</dbReference>
<keyword evidence="5" id="KW-1185">Reference proteome</keyword>
<evidence type="ECO:0000313" key="4">
    <source>
        <dbReference type="EMBL" id="MFC7460593.1"/>
    </source>
</evidence>
<dbReference type="InterPro" id="IPR006860">
    <property type="entry name" value="FecR"/>
</dbReference>
<name>A0ABW2SBQ8_9BURK</name>
<dbReference type="Pfam" id="PF04773">
    <property type="entry name" value="FecR"/>
    <property type="match status" value="1"/>
</dbReference>
<feature type="signal peptide" evidence="2">
    <location>
        <begin position="1"/>
        <end position="23"/>
    </location>
</feature>
<evidence type="ECO:0000313" key="5">
    <source>
        <dbReference type="Proteomes" id="UP001596457"/>
    </source>
</evidence>
<feature type="region of interest" description="Disordered" evidence="1">
    <location>
        <begin position="235"/>
        <end position="365"/>
    </location>
</feature>
<dbReference type="EMBL" id="JBHTBZ010000017">
    <property type="protein sequence ID" value="MFC7460593.1"/>
    <property type="molecule type" value="Genomic_DNA"/>
</dbReference>
<reference evidence="5" key="1">
    <citation type="journal article" date="2019" name="Int. J. Syst. Evol. Microbiol.">
        <title>The Global Catalogue of Microorganisms (GCM) 10K type strain sequencing project: providing services to taxonomists for standard genome sequencing and annotation.</title>
        <authorList>
            <consortium name="The Broad Institute Genomics Platform"/>
            <consortium name="The Broad Institute Genome Sequencing Center for Infectious Disease"/>
            <person name="Wu L."/>
            <person name="Ma J."/>
        </authorList>
    </citation>
    <scope>NUCLEOTIDE SEQUENCE [LARGE SCALE GENOMIC DNA]</scope>
    <source>
        <strain evidence="5">CCUG 53903</strain>
    </source>
</reference>
<organism evidence="4 5">
    <name type="scientific">Hydrogenophaga defluvii</name>
    <dbReference type="NCBI Taxonomy" id="249410"/>
    <lineage>
        <taxon>Bacteria</taxon>
        <taxon>Pseudomonadati</taxon>
        <taxon>Pseudomonadota</taxon>
        <taxon>Betaproteobacteria</taxon>
        <taxon>Burkholderiales</taxon>
        <taxon>Comamonadaceae</taxon>
        <taxon>Hydrogenophaga</taxon>
    </lineage>
</organism>
<dbReference type="Proteomes" id="UP001596457">
    <property type="component" value="Unassembled WGS sequence"/>
</dbReference>
<feature type="compositionally biased region" description="Polar residues" evidence="1">
    <location>
        <begin position="240"/>
        <end position="256"/>
    </location>
</feature>
<feature type="chain" id="PRO_5047501559" evidence="2">
    <location>
        <begin position="24"/>
        <end position="365"/>
    </location>
</feature>
<keyword evidence="2" id="KW-0732">Signal</keyword>
<feature type="compositionally biased region" description="Pro residues" evidence="1">
    <location>
        <begin position="281"/>
        <end position="365"/>
    </location>
</feature>